<protein>
    <recommendedName>
        <fullName evidence="2">DUF3501 domain-containing protein</fullName>
    </recommendedName>
</protein>
<name>A0A3B0WPN3_9ZZZZ</name>
<evidence type="ECO:0008006" key="2">
    <source>
        <dbReference type="Google" id="ProtNLM"/>
    </source>
</evidence>
<dbReference type="EMBL" id="UOFE01000031">
    <property type="protein sequence ID" value="VAW53022.1"/>
    <property type="molecule type" value="Genomic_DNA"/>
</dbReference>
<evidence type="ECO:0000313" key="1">
    <source>
        <dbReference type="EMBL" id="VAW53022.1"/>
    </source>
</evidence>
<reference evidence="1" key="1">
    <citation type="submission" date="2018-06" db="EMBL/GenBank/DDBJ databases">
        <authorList>
            <person name="Zhirakovskaya E."/>
        </authorList>
    </citation>
    <scope>NUCLEOTIDE SEQUENCE</scope>
</reference>
<dbReference type="Pfam" id="PF12007">
    <property type="entry name" value="DUF3501"/>
    <property type="match status" value="1"/>
</dbReference>
<dbReference type="AlphaFoldDB" id="A0A3B0WPN3"/>
<gene>
    <name evidence="1" type="ORF">MNBD_GAMMA05-1934</name>
</gene>
<sequence>MNKLTRKDLYSLEQYSEMRDDYRKKVIAHKENRRVELGDHVLLSFEDRLIMQYQIQEMLKAEKIFDAAGIEEELDVYNTLIPDGSNWKATMLIQYTDVDERQRELTRLIGIENLVWMQVNDFEKVYAIADEDLERDNETKTSAVHFMRFELSEDMATAAKSGSAISAGVEHENYTASIQPLASNIRDSLAGDLA</sequence>
<dbReference type="InterPro" id="IPR021890">
    <property type="entry name" value="DUF3501"/>
</dbReference>
<organism evidence="1">
    <name type="scientific">hydrothermal vent metagenome</name>
    <dbReference type="NCBI Taxonomy" id="652676"/>
    <lineage>
        <taxon>unclassified sequences</taxon>
        <taxon>metagenomes</taxon>
        <taxon>ecological metagenomes</taxon>
    </lineage>
</organism>
<proteinExistence type="predicted"/>
<accession>A0A3B0WPN3</accession>